<dbReference type="EMBL" id="FNHG01000012">
    <property type="protein sequence ID" value="SDM47229.1"/>
    <property type="molecule type" value="Genomic_DNA"/>
</dbReference>
<keyword evidence="2" id="KW-0472">Membrane</keyword>
<feature type="region of interest" description="Disordered" evidence="1">
    <location>
        <begin position="1"/>
        <end position="21"/>
    </location>
</feature>
<proteinExistence type="predicted"/>
<dbReference type="RefSeq" id="WP_091770363.1">
    <property type="nucleotide sequence ID" value="NZ_FNHG01000012.1"/>
</dbReference>
<keyword evidence="4" id="KW-1185">Reference proteome</keyword>
<feature type="transmembrane region" description="Helical" evidence="2">
    <location>
        <begin position="475"/>
        <end position="495"/>
    </location>
</feature>
<accession>A0A1G9THH7</accession>
<sequence>MADVSDAAQSDTPEIESRPRNGLTGAESVRLAATDACRADTCSPWEASPPGLVAWLLWRALFKGFRPAWLLASLAVSAWFGAHVVIESGGIAAMTRTEAGLETRIQTALAASVPEGVEAQDYWVARMSEALDGDARRRADIDRFRAWAVIGPDLIGRDRLALEHLAGPAGSETLNARLTAAPPWVRADALESGYRELIGSEAAQQLDPPQLVFAPPALLARLDAAQFHWSIAEHSANAFFSGRRSGQFELTMVPGLVIGRGGDTRLYGGVRQLFMQACAATPQMEGCEAGLVPAQDFDPVRYALAALESGLVDLNLPASAVHDGAEVLQAAREAGRLQPQLEAQLRDWVETVLPPSEISGALQASGLRPDFAFSAPTQASRQLAGHVERRSGAEAAALSRLLGDLARIRRSSSVMTAIRVVSSIGELNHADYLVRISNTAGDRLLALHFALGDGVYQLLDSPEGHPRASARSVNLAYAGLLSAAIVVFLILLRLATSPEVRRASRLTALDARLSRLFLGRKT</sequence>
<name>A0A1G9THH7_9PROT</name>
<protein>
    <submittedName>
        <fullName evidence="3">Uncharacterized protein</fullName>
    </submittedName>
</protein>
<evidence type="ECO:0000313" key="4">
    <source>
        <dbReference type="Proteomes" id="UP000199759"/>
    </source>
</evidence>
<evidence type="ECO:0000256" key="2">
    <source>
        <dbReference type="SAM" id="Phobius"/>
    </source>
</evidence>
<dbReference type="OrthoDB" id="7629014at2"/>
<evidence type="ECO:0000313" key="3">
    <source>
        <dbReference type="EMBL" id="SDM47229.1"/>
    </source>
</evidence>
<organism evidence="3 4">
    <name type="scientific">Maricaulis salignorans</name>
    <dbReference type="NCBI Taxonomy" id="144026"/>
    <lineage>
        <taxon>Bacteria</taxon>
        <taxon>Pseudomonadati</taxon>
        <taxon>Pseudomonadota</taxon>
        <taxon>Alphaproteobacteria</taxon>
        <taxon>Maricaulales</taxon>
        <taxon>Maricaulaceae</taxon>
        <taxon>Maricaulis</taxon>
    </lineage>
</organism>
<gene>
    <name evidence="3" type="ORF">SAMN04488568_1127</name>
</gene>
<dbReference type="Proteomes" id="UP000199759">
    <property type="component" value="Unassembled WGS sequence"/>
</dbReference>
<keyword evidence="2" id="KW-0812">Transmembrane</keyword>
<keyword evidence="2" id="KW-1133">Transmembrane helix</keyword>
<dbReference type="STRING" id="144026.SAMN04488568_1127"/>
<dbReference type="AlphaFoldDB" id="A0A1G9THH7"/>
<reference evidence="3 4" key="1">
    <citation type="submission" date="2016-10" db="EMBL/GenBank/DDBJ databases">
        <authorList>
            <person name="de Groot N.N."/>
        </authorList>
    </citation>
    <scope>NUCLEOTIDE SEQUENCE [LARGE SCALE GENOMIC DNA]</scope>
    <source>
        <strain evidence="3 4">DSM 16077</strain>
    </source>
</reference>
<evidence type="ECO:0000256" key="1">
    <source>
        <dbReference type="SAM" id="MobiDB-lite"/>
    </source>
</evidence>